<evidence type="ECO:0000313" key="1">
    <source>
        <dbReference type="EnsemblMetazoa" id="GPAI010728-PA"/>
    </source>
</evidence>
<keyword evidence="2" id="KW-1185">Reference proteome</keyword>
<sequence length="160" mass="16937">MHAVCKEHSELTMHSGLHVGGEPNIPGQLHIGLWLITSHLASIPHVPAHGLAHLNLWHALVWVHSALTVHSGLQLGGVPIKASKQEHTAKLFASRHLLFGPHGDGWQGLPGFGGAPLRSIHSALGPQGDGSHGLIGSSFCCTHWTKALPANPLGQEQDTL</sequence>
<protein>
    <submittedName>
        <fullName evidence="1">Uncharacterized protein</fullName>
    </submittedName>
</protein>
<accession>A0A1A9ZCR1</accession>
<reference evidence="2" key="1">
    <citation type="submission" date="2014-03" db="EMBL/GenBank/DDBJ databases">
        <authorList>
            <person name="Aksoy S."/>
            <person name="Warren W."/>
            <person name="Wilson R.K."/>
        </authorList>
    </citation>
    <scope>NUCLEOTIDE SEQUENCE [LARGE SCALE GENOMIC DNA]</scope>
    <source>
        <strain evidence="2">IAEA</strain>
    </source>
</reference>
<dbReference type="Proteomes" id="UP000092445">
    <property type="component" value="Unassembled WGS sequence"/>
</dbReference>
<dbReference type="AlphaFoldDB" id="A0A1A9ZCR1"/>
<proteinExistence type="predicted"/>
<reference evidence="1" key="2">
    <citation type="submission" date="2020-05" db="UniProtKB">
        <authorList>
            <consortium name="EnsemblMetazoa"/>
        </authorList>
    </citation>
    <scope>IDENTIFICATION</scope>
    <source>
        <strain evidence="1">IAEA</strain>
    </source>
</reference>
<name>A0A1A9ZCR1_GLOPL</name>
<dbReference type="VEuPathDB" id="VectorBase:GPAI010728"/>
<evidence type="ECO:0000313" key="2">
    <source>
        <dbReference type="Proteomes" id="UP000092445"/>
    </source>
</evidence>
<dbReference type="EnsemblMetazoa" id="GPAI010728-RA">
    <property type="protein sequence ID" value="GPAI010728-PA"/>
    <property type="gene ID" value="GPAI010728"/>
</dbReference>
<organism evidence="1 2">
    <name type="scientific">Glossina pallidipes</name>
    <name type="common">Tsetse fly</name>
    <dbReference type="NCBI Taxonomy" id="7398"/>
    <lineage>
        <taxon>Eukaryota</taxon>
        <taxon>Metazoa</taxon>
        <taxon>Ecdysozoa</taxon>
        <taxon>Arthropoda</taxon>
        <taxon>Hexapoda</taxon>
        <taxon>Insecta</taxon>
        <taxon>Pterygota</taxon>
        <taxon>Neoptera</taxon>
        <taxon>Endopterygota</taxon>
        <taxon>Diptera</taxon>
        <taxon>Brachycera</taxon>
        <taxon>Muscomorpha</taxon>
        <taxon>Hippoboscoidea</taxon>
        <taxon>Glossinidae</taxon>
        <taxon>Glossina</taxon>
    </lineage>
</organism>